<dbReference type="CDD" id="cd06225">
    <property type="entry name" value="HAMP"/>
    <property type="match status" value="1"/>
</dbReference>
<dbReference type="AlphaFoldDB" id="A0A3G3JVE9"/>
<gene>
    <name evidence="17" type="ORF">EAV92_06345</name>
</gene>
<name>A0A3G3JVE9_9BACL</name>
<keyword evidence="9 17" id="KW-0418">Kinase</keyword>
<dbReference type="FunFam" id="1.10.287.130:FF:000001">
    <property type="entry name" value="Two-component sensor histidine kinase"/>
    <property type="match status" value="1"/>
</dbReference>
<feature type="domain" description="HAMP" evidence="16">
    <location>
        <begin position="198"/>
        <end position="250"/>
    </location>
</feature>
<keyword evidence="7 14" id="KW-0812">Transmembrane</keyword>
<dbReference type="CDD" id="cd00075">
    <property type="entry name" value="HATPase"/>
    <property type="match status" value="1"/>
</dbReference>
<dbReference type="GO" id="GO:0005524">
    <property type="term" value="F:ATP binding"/>
    <property type="evidence" value="ECO:0007669"/>
    <property type="project" value="UniProtKB-KW"/>
</dbReference>
<dbReference type="PANTHER" id="PTHR45528:SF1">
    <property type="entry name" value="SENSOR HISTIDINE KINASE CPXA"/>
    <property type="match status" value="1"/>
</dbReference>
<dbReference type="SMART" id="SM00387">
    <property type="entry name" value="HATPase_c"/>
    <property type="match status" value="1"/>
</dbReference>
<proteinExistence type="predicted"/>
<feature type="transmembrane region" description="Helical" evidence="14">
    <location>
        <begin position="173"/>
        <end position="195"/>
    </location>
</feature>
<evidence type="ECO:0000256" key="4">
    <source>
        <dbReference type="ARBA" id="ARBA00022475"/>
    </source>
</evidence>
<dbReference type="PANTHER" id="PTHR45528">
    <property type="entry name" value="SENSOR HISTIDINE KINASE CPXA"/>
    <property type="match status" value="1"/>
</dbReference>
<dbReference type="GO" id="GO:0000155">
    <property type="term" value="F:phosphorelay sensor kinase activity"/>
    <property type="evidence" value="ECO:0007669"/>
    <property type="project" value="InterPro"/>
</dbReference>
<sequence>MSIRTKLILSYAAMLFVPLILILLISAMLITAFQGSLQNVKALYEQTENMFDREDVGHAIHELDRTIARNPNAAPDAAYFREVGEELARTGTGLIWSRDSRIVYTSDPLTNVKGLTALLPSFRHAGYESRLPAVRIGNDYYVGSRYDFSSQGSRNSVYFWTRMDPIAYFARRYFPMLFTILLVILVATHAILTYVMSRTIIRPLRQLKTAASRIREGNLDFTVRVESKDEIGQLGIAFEDMRDQLQKSLALQRQYEANRKELISSISHDLKTPITAIRGYVDGLLEGVADTPEKSDKYIRTISAKADEMDRLIDELFLYAKLDLHRIPFSFETVPLAGFMKDWAEELHFEMDKRSIGFEPIFDIPSEASVLMDRDQFRRVLANVVANSIKYADKPDSRMSLRVFREGERAVIAWRDNGAGISQEALPHVFERFYRAEASRSTQTGGTGLGLAIAKQIMEEHGGSIEAQSEKGIGTTILIKLPLLGGEESGDTDGETHIAR</sequence>
<feature type="transmembrane region" description="Helical" evidence="14">
    <location>
        <begin position="7"/>
        <end position="33"/>
    </location>
</feature>
<evidence type="ECO:0000256" key="12">
    <source>
        <dbReference type="ARBA" id="ARBA00023012"/>
    </source>
</evidence>
<evidence type="ECO:0000256" key="8">
    <source>
        <dbReference type="ARBA" id="ARBA00022741"/>
    </source>
</evidence>
<dbReference type="GO" id="GO:0005886">
    <property type="term" value="C:plasma membrane"/>
    <property type="evidence" value="ECO:0007669"/>
    <property type="project" value="UniProtKB-SubCell"/>
</dbReference>
<keyword evidence="6" id="KW-0808">Transferase</keyword>
<keyword evidence="13 14" id="KW-0472">Membrane</keyword>
<dbReference type="SMART" id="SM00304">
    <property type="entry name" value="HAMP"/>
    <property type="match status" value="1"/>
</dbReference>
<dbReference type="InterPro" id="IPR003661">
    <property type="entry name" value="HisK_dim/P_dom"/>
</dbReference>
<dbReference type="Pfam" id="PF02518">
    <property type="entry name" value="HATPase_c"/>
    <property type="match status" value="1"/>
</dbReference>
<evidence type="ECO:0000313" key="18">
    <source>
        <dbReference type="Proteomes" id="UP000269097"/>
    </source>
</evidence>
<evidence type="ECO:0000256" key="9">
    <source>
        <dbReference type="ARBA" id="ARBA00022777"/>
    </source>
</evidence>
<keyword evidence="4" id="KW-1003">Cell membrane</keyword>
<evidence type="ECO:0000256" key="13">
    <source>
        <dbReference type="ARBA" id="ARBA00023136"/>
    </source>
</evidence>
<dbReference type="PROSITE" id="PS50109">
    <property type="entry name" value="HIS_KIN"/>
    <property type="match status" value="1"/>
</dbReference>
<evidence type="ECO:0000256" key="3">
    <source>
        <dbReference type="ARBA" id="ARBA00012438"/>
    </source>
</evidence>
<dbReference type="PROSITE" id="PS50885">
    <property type="entry name" value="HAMP"/>
    <property type="match status" value="1"/>
</dbReference>
<dbReference type="EC" id="2.7.13.3" evidence="3"/>
<evidence type="ECO:0000259" key="15">
    <source>
        <dbReference type="PROSITE" id="PS50109"/>
    </source>
</evidence>
<accession>A0A3G3JVE9</accession>
<dbReference type="SUPFAM" id="SSF158472">
    <property type="entry name" value="HAMP domain-like"/>
    <property type="match status" value="1"/>
</dbReference>
<evidence type="ECO:0000256" key="7">
    <source>
        <dbReference type="ARBA" id="ARBA00022692"/>
    </source>
</evidence>
<dbReference type="InterPro" id="IPR005467">
    <property type="entry name" value="His_kinase_dom"/>
</dbReference>
<protein>
    <recommendedName>
        <fullName evidence="3">histidine kinase</fullName>
        <ecNumber evidence="3">2.7.13.3</ecNumber>
    </recommendedName>
</protein>
<keyword evidence="18" id="KW-1185">Reference proteome</keyword>
<dbReference type="RefSeq" id="WP_123040283.1">
    <property type="nucleotide sequence ID" value="NZ_CP033433.1"/>
</dbReference>
<dbReference type="SMART" id="SM00388">
    <property type="entry name" value="HisKA"/>
    <property type="match status" value="1"/>
</dbReference>
<dbReference type="CDD" id="cd00082">
    <property type="entry name" value="HisKA"/>
    <property type="match status" value="1"/>
</dbReference>
<evidence type="ECO:0000256" key="5">
    <source>
        <dbReference type="ARBA" id="ARBA00022553"/>
    </source>
</evidence>
<evidence type="ECO:0000313" key="17">
    <source>
        <dbReference type="EMBL" id="AYQ72223.1"/>
    </source>
</evidence>
<dbReference type="Gene3D" id="3.30.565.10">
    <property type="entry name" value="Histidine kinase-like ATPase, C-terminal domain"/>
    <property type="match status" value="1"/>
</dbReference>
<dbReference type="Gene3D" id="1.10.287.130">
    <property type="match status" value="1"/>
</dbReference>
<reference evidence="17 18" key="1">
    <citation type="submission" date="2018-10" db="EMBL/GenBank/DDBJ databases">
        <title>Genome Sequence of Cohnella sp.</title>
        <authorList>
            <person name="Srinivasan S."/>
            <person name="Kim M.K."/>
        </authorList>
    </citation>
    <scope>NUCLEOTIDE SEQUENCE [LARGE SCALE GENOMIC DNA]</scope>
    <source>
        <strain evidence="17 18">18JY8-7</strain>
    </source>
</reference>
<dbReference type="InterPro" id="IPR003660">
    <property type="entry name" value="HAMP_dom"/>
</dbReference>
<evidence type="ECO:0000256" key="10">
    <source>
        <dbReference type="ARBA" id="ARBA00022840"/>
    </source>
</evidence>
<dbReference type="EMBL" id="CP033433">
    <property type="protein sequence ID" value="AYQ72223.1"/>
    <property type="molecule type" value="Genomic_DNA"/>
</dbReference>
<dbReference type="InterPro" id="IPR050398">
    <property type="entry name" value="HssS/ArlS-like"/>
</dbReference>
<feature type="domain" description="Histidine kinase" evidence="15">
    <location>
        <begin position="265"/>
        <end position="485"/>
    </location>
</feature>
<evidence type="ECO:0000256" key="2">
    <source>
        <dbReference type="ARBA" id="ARBA00004651"/>
    </source>
</evidence>
<keyword evidence="10" id="KW-0067">ATP-binding</keyword>
<dbReference type="Pfam" id="PF00672">
    <property type="entry name" value="HAMP"/>
    <property type="match status" value="1"/>
</dbReference>
<dbReference type="InterPro" id="IPR003594">
    <property type="entry name" value="HATPase_dom"/>
</dbReference>
<keyword evidence="12" id="KW-0902">Two-component regulatory system</keyword>
<dbReference type="InterPro" id="IPR036890">
    <property type="entry name" value="HATPase_C_sf"/>
</dbReference>
<keyword evidence="5" id="KW-0597">Phosphoprotein</keyword>
<dbReference type="FunFam" id="3.30.565.10:FF:000006">
    <property type="entry name" value="Sensor histidine kinase WalK"/>
    <property type="match status" value="1"/>
</dbReference>
<evidence type="ECO:0000256" key="6">
    <source>
        <dbReference type="ARBA" id="ARBA00022679"/>
    </source>
</evidence>
<dbReference type="InterPro" id="IPR004358">
    <property type="entry name" value="Sig_transdc_His_kin-like_C"/>
</dbReference>
<comment type="catalytic activity">
    <reaction evidence="1">
        <text>ATP + protein L-histidine = ADP + protein N-phospho-L-histidine.</text>
        <dbReference type="EC" id="2.7.13.3"/>
    </reaction>
</comment>
<keyword evidence="11 14" id="KW-1133">Transmembrane helix</keyword>
<dbReference type="Pfam" id="PF00512">
    <property type="entry name" value="HisKA"/>
    <property type="match status" value="1"/>
</dbReference>
<dbReference type="InterPro" id="IPR036097">
    <property type="entry name" value="HisK_dim/P_sf"/>
</dbReference>
<dbReference type="PRINTS" id="PR00344">
    <property type="entry name" value="BCTRLSENSOR"/>
</dbReference>
<dbReference type="SUPFAM" id="SSF47384">
    <property type="entry name" value="Homodimeric domain of signal transducing histidine kinase"/>
    <property type="match status" value="1"/>
</dbReference>
<comment type="subcellular location">
    <subcellularLocation>
        <location evidence="2">Cell membrane</location>
        <topology evidence="2">Multi-pass membrane protein</topology>
    </subcellularLocation>
</comment>
<evidence type="ECO:0000259" key="16">
    <source>
        <dbReference type="PROSITE" id="PS50885"/>
    </source>
</evidence>
<organism evidence="17 18">
    <name type="scientific">Cohnella candidum</name>
    <dbReference type="NCBI Taxonomy" id="2674991"/>
    <lineage>
        <taxon>Bacteria</taxon>
        <taxon>Bacillati</taxon>
        <taxon>Bacillota</taxon>
        <taxon>Bacilli</taxon>
        <taxon>Bacillales</taxon>
        <taxon>Paenibacillaceae</taxon>
        <taxon>Cohnella</taxon>
    </lineage>
</organism>
<evidence type="ECO:0000256" key="14">
    <source>
        <dbReference type="SAM" id="Phobius"/>
    </source>
</evidence>
<evidence type="ECO:0000256" key="1">
    <source>
        <dbReference type="ARBA" id="ARBA00000085"/>
    </source>
</evidence>
<keyword evidence="8" id="KW-0547">Nucleotide-binding</keyword>
<dbReference type="KEGG" id="coh:EAV92_06345"/>
<dbReference type="Proteomes" id="UP000269097">
    <property type="component" value="Chromosome"/>
</dbReference>
<dbReference type="Gene3D" id="6.10.340.10">
    <property type="match status" value="1"/>
</dbReference>
<dbReference type="SUPFAM" id="SSF55874">
    <property type="entry name" value="ATPase domain of HSP90 chaperone/DNA topoisomerase II/histidine kinase"/>
    <property type="match status" value="1"/>
</dbReference>
<evidence type="ECO:0000256" key="11">
    <source>
        <dbReference type="ARBA" id="ARBA00022989"/>
    </source>
</evidence>